<protein>
    <submittedName>
        <fullName evidence="1">Zinc ribbon-containing protein</fullName>
    </submittedName>
</protein>
<proteinExistence type="predicted"/>
<sequence length="160" mass="18574">MSKLQHAYETFILRLKQEIHDTETVQSQRLDELIEQTQAYLEAAGELTQDEWALVAEYVREDLRQFEQTPGGYADSAFYQSLKESIWGWLLDLSDRSQLQWVEMLQDIQHQGHYRAGDRVGLGVLVCEGCGYRRLVLHPERLASCLQCEGTEFRREPLAP</sequence>
<keyword evidence="2" id="KW-1185">Reference proteome</keyword>
<evidence type="ECO:0000313" key="1">
    <source>
        <dbReference type="EMBL" id="GAA4500454.1"/>
    </source>
</evidence>
<reference evidence="2" key="1">
    <citation type="journal article" date="2019" name="Int. J. Syst. Evol. Microbiol.">
        <title>The Global Catalogue of Microorganisms (GCM) 10K type strain sequencing project: providing services to taxonomists for standard genome sequencing and annotation.</title>
        <authorList>
            <consortium name="The Broad Institute Genomics Platform"/>
            <consortium name="The Broad Institute Genome Sequencing Center for Infectious Disease"/>
            <person name="Wu L."/>
            <person name="Ma J."/>
        </authorList>
    </citation>
    <scope>NUCLEOTIDE SEQUENCE [LARGE SCALE GENOMIC DNA]</scope>
    <source>
        <strain evidence="2">JCM 32226</strain>
    </source>
</reference>
<comment type="caution">
    <text evidence="1">The sequence shown here is derived from an EMBL/GenBank/DDBJ whole genome shotgun (WGS) entry which is preliminary data.</text>
</comment>
<organism evidence="1 2">
    <name type="scientific">Pseudaeromonas paramecii</name>
    <dbReference type="NCBI Taxonomy" id="2138166"/>
    <lineage>
        <taxon>Bacteria</taxon>
        <taxon>Pseudomonadati</taxon>
        <taxon>Pseudomonadota</taxon>
        <taxon>Gammaproteobacteria</taxon>
        <taxon>Aeromonadales</taxon>
        <taxon>Aeromonadaceae</taxon>
        <taxon>Pseudaeromonas</taxon>
    </lineage>
</organism>
<evidence type="ECO:0000313" key="2">
    <source>
        <dbReference type="Proteomes" id="UP001501321"/>
    </source>
</evidence>
<gene>
    <name evidence="1" type="ORF">GCM10023095_22260</name>
</gene>
<dbReference type="Pfam" id="PF07295">
    <property type="entry name" value="DUF1451"/>
    <property type="match status" value="1"/>
</dbReference>
<dbReference type="Proteomes" id="UP001501321">
    <property type="component" value="Unassembled WGS sequence"/>
</dbReference>
<accession>A0ABP8QFB3</accession>
<dbReference type="RefSeq" id="WP_345013067.1">
    <property type="nucleotide sequence ID" value="NZ_BAABFC010000014.1"/>
</dbReference>
<dbReference type="InterPro" id="IPR009912">
    <property type="entry name" value="DUF1451"/>
</dbReference>
<dbReference type="EMBL" id="BAABFC010000014">
    <property type="protein sequence ID" value="GAA4500454.1"/>
    <property type="molecule type" value="Genomic_DNA"/>
</dbReference>
<name>A0ABP8QFB3_9GAMM</name>